<evidence type="ECO:0000256" key="1">
    <source>
        <dbReference type="ARBA" id="ARBA00004613"/>
    </source>
</evidence>
<evidence type="ECO:0000256" key="4">
    <source>
        <dbReference type="SAM" id="SignalP"/>
    </source>
</evidence>
<dbReference type="EMBL" id="QUQM01000003">
    <property type="protein sequence ID" value="KAA8648048.1"/>
    <property type="molecule type" value="Genomic_DNA"/>
</dbReference>
<keyword evidence="3 4" id="KW-0732">Signal</keyword>
<evidence type="ECO:0000256" key="2">
    <source>
        <dbReference type="ARBA" id="ARBA00022525"/>
    </source>
</evidence>
<comment type="subcellular location">
    <subcellularLocation>
        <location evidence="1">Secreted</location>
    </subcellularLocation>
</comment>
<dbReference type="GeneID" id="54326633"/>
<feature type="signal peptide" evidence="4">
    <location>
        <begin position="1"/>
        <end position="17"/>
    </location>
</feature>
<reference evidence="7 8" key="1">
    <citation type="submission" date="2019-03" db="EMBL/GenBank/DDBJ databases">
        <title>The genome sequence of a newly discovered highly antifungal drug resistant Aspergillus species, Aspergillus tanneri NIH 1004.</title>
        <authorList>
            <person name="Mounaud S."/>
            <person name="Singh I."/>
            <person name="Joardar V."/>
            <person name="Pakala S."/>
            <person name="Pakala S."/>
            <person name="Venepally P."/>
            <person name="Hoover J."/>
            <person name="Nierman W."/>
            <person name="Chung J."/>
            <person name="Losada L."/>
        </authorList>
    </citation>
    <scope>NUCLEOTIDE SEQUENCE [LARGE SCALE GENOMIC DNA]</scope>
    <source>
        <strain evidence="7 8">NIH1004</strain>
    </source>
</reference>
<sequence>MHLSHILTLSLTTTVLGSVISRPAIKDSTILRSTVSCVNCPDKNCNKCTLGHEKTLKANTGGHAYLRWLVGFCLPESLSSTSVTKCNVQFPGFTQHGGYPAPVNVTVSRAVSSKWNEEDVTAGNAPDEDNVSTSVVNVPAYSNLEALDVTEACKRADENGEFSIYVGTQSGTMEVWSLDSGNAAILHVTTE</sequence>
<dbReference type="Proteomes" id="UP000324241">
    <property type="component" value="Unassembled WGS sequence"/>
</dbReference>
<dbReference type="Proteomes" id="UP000308092">
    <property type="component" value="Unassembled WGS sequence"/>
</dbReference>
<dbReference type="EMBL" id="SOSA01000209">
    <property type="protein sequence ID" value="THC94409.1"/>
    <property type="molecule type" value="Genomic_DNA"/>
</dbReference>
<dbReference type="OrthoDB" id="5555675at2759"/>
<dbReference type="InterPro" id="IPR055372">
    <property type="entry name" value="CBM96"/>
</dbReference>
<proteinExistence type="predicted"/>
<dbReference type="VEuPathDB" id="FungiDB:EYZ11_006106"/>
<gene>
    <name evidence="6" type="ORF">ATNIH1004_003931</name>
    <name evidence="7" type="ORF">EYZ11_006106</name>
</gene>
<evidence type="ECO:0000313" key="6">
    <source>
        <dbReference type="EMBL" id="KAA8648048.1"/>
    </source>
</evidence>
<evidence type="ECO:0000313" key="9">
    <source>
        <dbReference type="Proteomes" id="UP000324241"/>
    </source>
</evidence>
<feature type="chain" id="PRO_5036122121" description="Carbohydrate-binding module family 96 domain-containing protein" evidence="4">
    <location>
        <begin position="18"/>
        <end position="191"/>
    </location>
</feature>
<reference evidence="6 9" key="2">
    <citation type="submission" date="2019-08" db="EMBL/GenBank/DDBJ databases">
        <title>The genome sequence of a newly discovered highly antifungal drug resistant Aspergillus species, Aspergillus tanneri NIH 1004.</title>
        <authorList>
            <person name="Mounaud S."/>
            <person name="Singh I."/>
            <person name="Joardar V."/>
            <person name="Pakala S."/>
            <person name="Pakala S."/>
            <person name="Venepally P."/>
            <person name="Chung J.K."/>
            <person name="Losada L."/>
            <person name="Nierman W.C."/>
        </authorList>
    </citation>
    <scope>NUCLEOTIDE SEQUENCE [LARGE SCALE GENOMIC DNA]</scope>
    <source>
        <strain evidence="6 9">NIH1004</strain>
    </source>
</reference>
<organism evidence="7 8">
    <name type="scientific">Aspergillus tanneri</name>
    <dbReference type="NCBI Taxonomy" id="1220188"/>
    <lineage>
        <taxon>Eukaryota</taxon>
        <taxon>Fungi</taxon>
        <taxon>Dikarya</taxon>
        <taxon>Ascomycota</taxon>
        <taxon>Pezizomycotina</taxon>
        <taxon>Eurotiomycetes</taxon>
        <taxon>Eurotiomycetidae</taxon>
        <taxon>Eurotiales</taxon>
        <taxon>Aspergillaceae</taxon>
        <taxon>Aspergillus</taxon>
        <taxon>Aspergillus subgen. Circumdati</taxon>
    </lineage>
</organism>
<keyword evidence="2" id="KW-0964">Secreted</keyword>
<evidence type="ECO:0000313" key="7">
    <source>
        <dbReference type="EMBL" id="THC94409.1"/>
    </source>
</evidence>
<accession>A0A4S3JGA2</accession>
<evidence type="ECO:0000313" key="8">
    <source>
        <dbReference type="Proteomes" id="UP000308092"/>
    </source>
</evidence>
<feature type="domain" description="Carbohydrate-binding module family 96" evidence="5">
    <location>
        <begin position="51"/>
        <end position="182"/>
    </location>
</feature>
<dbReference type="Pfam" id="PF24517">
    <property type="entry name" value="CBM96"/>
    <property type="match status" value="1"/>
</dbReference>
<name>A0A4S3JGA2_9EURO</name>
<keyword evidence="8" id="KW-1185">Reference proteome</keyword>
<comment type="caution">
    <text evidence="7">The sequence shown here is derived from an EMBL/GenBank/DDBJ whole genome shotgun (WGS) entry which is preliminary data.</text>
</comment>
<dbReference type="RefSeq" id="XP_033427409.1">
    <property type="nucleotide sequence ID" value="XM_033568603.1"/>
</dbReference>
<evidence type="ECO:0000256" key="3">
    <source>
        <dbReference type="ARBA" id="ARBA00022729"/>
    </source>
</evidence>
<dbReference type="AlphaFoldDB" id="A0A4S3JGA2"/>
<evidence type="ECO:0000259" key="5">
    <source>
        <dbReference type="Pfam" id="PF24517"/>
    </source>
</evidence>
<protein>
    <recommendedName>
        <fullName evidence="5">Carbohydrate-binding module family 96 domain-containing protein</fullName>
    </recommendedName>
</protein>
<dbReference type="GO" id="GO:0005576">
    <property type="term" value="C:extracellular region"/>
    <property type="evidence" value="ECO:0007669"/>
    <property type="project" value="UniProtKB-SubCell"/>
</dbReference>